<evidence type="ECO:0000256" key="1">
    <source>
        <dbReference type="PROSITE-ProRule" id="PRU00855"/>
    </source>
</evidence>
<feature type="compositionally biased region" description="Polar residues" evidence="2">
    <location>
        <begin position="184"/>
        <end position="197"/>
    </location>
</feature>
<dbReference type="Pfam" id="PF05741">
    <property type="entry name" value="zf-nanos"/>
    <property type="match status" value="1"/>
</dbReference>
<evidence type="ECO:0000313" key="4">
    <source>
        <dbReference type="EnsemblMetazoa" id="CJA04811.1"/>
    </source>
</evidence>
<feature type="compositionally biased region" description="Basic and acidic residues" evidence="2">
    <location>
        <begin position="346"/>
        <end position="357"/>
    </location>
</feature>
<reference evidence="4" key="2">
    <citation type="submission" date="2022-06" db="UniProtKB">
        <authorList>
            <consortium name="EnsemblMetazoa"/>
        </authorList>
    </citation>
    <scope>IDENTIFICATION</scope>
    <source>
        <strain evidence="4">DF5081</strain>
    </source>
</reference>
<protein>
    <submittedName>
        <fullName evidence="4">Nanos-type domain-containing protein</fullName>
    </submittedName>
</protein>
<dbReference type="PROSITE" id="PS51522">
    <property type="entry name" value="ZF_NANOS"/>
    <property type="match status" value="1"/>
</dbReference>
<feature type="compositionally biased region" description="Gly residues" evidence="2">
    <location>
        <begin position="426"/>
        <end position="443"/>
    </location>
</feature>
<proteinExistence type="inferred from homology"/>
<keyword evidence="5" id="KW-1185">Reference proteome</keyword>
<feature type="compositionally biased region" description="Low complexity" evidence="2">
    <location>
        <begin position="130"/>
        <end position="143"/>
    </location>
</feature>
<keyword evidence="1" id="KW-0694">RNA-binding</keyword>
<feature type="compositionally biased region" description="Gly residues" evidence="2">
    <location>
        <begin position="68"/>
        <end position="79"/>
    </location>
</feature>
<evidence type="ECO:0000256" key="2">
    <source>
        <dbReference type="SAM" id="MobiDB-lite"/>
    </source>
</evidence>
<dbReference type="GO" id="GO:0003723">
    <property type="term" value="F:RNA binding"/>
    <property type="evidence" value="ECO:0007669"/>
    <property type="project" value="UniProtKB-UniRule"/>
</dbReference>
<sequence>MNTYGVPPGAPPPHAAAMMQQQHHQHMSQTGAYHQFVPIPPQSQQPQRRPGQVEPLMGGPPAFISGSPGRGGYQGGGGQMHSQHPQHMNANANPMQQPMGYFQVPATSGGPPRGGRGGRGRGGGHFHSRQNSNQSYHSSASYSTPRGAYDQNSHMYHQSPPMEQQTHEEEVAGLSNRIEHLQPVSASSRAGSPSKQMLQLVESKVESPEPEDIGGGFATAQVLDNVKKSGKKNRKEQKQKEQQKLTEEPKGEPVKADEVVKKDEEVEAKVVEKEAEEEEESSKEVEDKSENHCYHCAYYNKPTEEISSHNIRKPNGDLWCEDLQKQKCQHCEATGEKGHHHLICPKKKEEEKAEKSSLKTHNPPDAPALQESDKEPLASPREDEDDEDDAELNKKPSQHQKSRQNSETSRGGGRYHQYDKNYYNNNGGGRGRGRGSGGRGGYAPRGNVRGNFENRKH</sequence>
<keyword evidence="1" id="KW-0810">Translation regulation</keyword>
<keyword evidence="1" id="KW-0863">Zinc-finger</keyword>
<evidence type="ECO:0000313" key="5">
    <source>
        <dbReference type="Proteomes" id="UP000005237"/>
    </source>
</evidence>
<feature type="region of interest" description="Disordered" evidence="2">
    <location>
        <begin position="1"/>
        <end position="289"/>
    </location>
</feature>
<keyword evidence="1" id="KW-0479">Metal-binding</keyword>
<evidence type="ECO:0000259" key="3">
    <source>
        <dbReference type="PROSITE" id="PS51522"/>
    </source>
</evidence>
<dbReference type="GO" id="GO:0006417">
    <property type="term" value="P:regulation of translation"/>
    <property type="evidence" value="ECO:0007669"/>
    <property type="project" value="UniProtKB-UniRule"/>
</dbReference>
<dbReference type="Gene3D" id="4.10.60.30">
    <property type="entry name" value="Nanos, RNA-binding domain"/>
    <property type="match status" value="1"/>
</dbReference>
<comment type="similarity">
    <text evidence="1">Belongs to the nanos family.</text>
</comment>
<dbReference type="AlphaFoldDB" id="A0A8R1HQE7"/>
<feature type="domain" description="Nanos-type" evidence="3">
    <location>
        <begin position="292"/>
        <end position="346"/>
    </location>
</feature>
<feature type="compositionally biased region" description="Basic and acidic residues" evidence="2">
    <location>
        <begin position="236"/>
        <end position="273"/>
    </location>
</feature>
<dbReference type="Proteomes" id="UP000005237">
    <property type="component" value="Unassembled WGS sequence"/>
</dbReference>
<reference evidence="5" key="1">
    <citation type="submission" date="2010-08" db="EMBL/GenBank/DDBJ databases">
        <authorList>
            <consortium name="Caenorhabditis japonica Sequencing Consortium"/>
            <person name="Wilson R.K."/>
        </authorList>
    </citation>
    <scope>NUCLEOTIDE SEQUENCE [LARGE SCALE GENOMIC DNA]</scope>
    <source>
        <strain evidence="5">DF5081</strain>
    </source>
</reference>
<name>A0A8R1HQE7_CAEJA</name>
<dbReference type="GO" id="GO:0008270">
    <property type="term" value="F:zinc ion binding"/>
    <property type="evidence" value="ECO:0007669"/>
    <property type="project" value="UniProtKB-KW"/>
</dbReference>
<feature type="compositionally biased region" description="Polar residues" evidence="2">
    <location>
        <begin position="150"/>
        <end position="164"/>
    </location>
</feature>
<dbReference type="OMA" id="NFETSHY"/>
<keyword evidence="1" id="KW-0862">Zinc</keyword>
<feature type="compositionally biased region" description="Basic residues" evidence="2">
    <location>
        <begin position="116"/>
        <end position="128"/>
    </location>
</feature>
<dbReference type="EnsemblMetazoa" id="CJA04811.1">
    <property type="protein sequence ID" value="CJA04811.1"/>
    <property type="gene ID" value="WBGene00124015"/>
</dbReference>
<dbReference type="InterPro" id="IPR024161">
    <property type="entry name" value="Znf_nanos-typ"/>
</dbReference>
<dbReference type="InterPro" id="IPR038129">
    <property type="entry name" value="Nanos_sf"/>
</dbReference>
<organism evidence="4 5">
    <name type="scientific">Caenorhabditis japonica</name>
    <dbReference type="NCBI Taxonomy" id="281687"/>
    <lineage>
        <taxon>Eukaryota</taxon>
        <taxon>Metazoa</taxon>
        <taxon>Ecdysozoa</taxon>
        <taxon>Nematoda</taxon>
        <taxon>Chromadorea</taxon>
        <taxon>Rhabditida</taxon>
        <taxon>Rhabditina</taxon>
        <taxon>Rhabditomorpha</taxon>
        <taxon>Rhabditoidea</taxon>
        <taxon>Rhabditidae</taxon>
        <taxon>Peloderinae</taxon>
        <taxon>Caenorhabditis</taxon>
    </lineage>
</organism>
<accession>A0A8R1HQE7</accession>
<feature type="region of interest" description="Disordered" evidence="2">
    <location>
        <begin position="332"/>
        <end position="457"/>
    </location>
</feature>